<gene>
    <name evidence="1" type="ORF">GCM10007932_35700</name>
</gene>
<accession>A0AAV5NVA2</accession>
<dbReference type="AlphaFoldDB" id="A0AAV5NVA2"/>
<evidence type="ECO:0000313" key="1">
    <source>
        <dbReference type="EMBL" id="GLQ74209.1"/>
    </source>
</evidence>
<name>A0AAV5NVA2_9VIBR</name>
<evidence type="ECO:0000313" key="2">
    <source>
        <dbReference type="Proteomes" id="UP001156690"/>
    </source>
</evidence>
<comment type="caution">
    <text evidence="1">The sequence shown here is derived from an EMBL/GenBank/DDBJ whole genome shotgun (WGS) entry which is preliminary data.</text>
</comment>
<dbReference type="RefSeq" id="WP_126606626.1">
    <property type="nucleotide sequence ID" value="NZ_AP025145.1"/>
</dbReference>
<protein>
    <recommendedName>
        <fullName evidence="3">Reelin domain-containing protein</fullName>
    </recommendedName>
</protein>
<proteinExistence type="predicted"/>
<sequence>MLQKLLPVTFIFFALLAGYFTPSLLDAIQSDTQAVDLDDYCMLSTTPCKSDGTTIVMEHDSTQPLEPTRVFVVWPESQAQSLTLEMEGLEMDMGVVKFRLEGQGNGHYEGELMLPVCTVDTMTWYGQLSDGQQEVQTAVKMRTIHE</sequence>
<evidence type="ECO:0008006" key="3">
    <source>
        <dbReference type="Google" id="ProtNLM"/>
    </source>
</evidence>
<dbReference type="Proteomes" id="UP001156690">
    <property type="component" value="Unassembled WGS sequence"/>
</dbReference>
<dbReference type="EMBL" id="BSNX01000055">
    <property type="protein sequence ID" value="GLQ74209.1"/>
    <property type="molecule type" value="Genomic_DNA"/>
</dbReference>
<reference evidence="2" key="1">
    <citation type="journal article" date="2019" name="Int. J. Syst. Evol. Microbiol.">
        <title>The Global Catalogue of Microorganisms (GCM) 10K type strain sequencing project: providing services to taxonomists for standard genome sequencing and annotation.</title>
        <authorList>
            <consortium name="The Broad Institute Genomics Platform"/>
            <consortium name="The Broad Institute Genome Sequencing Center for Infectious Disease"/>
            <person name="Wu L."/>
            <person name="Ma J."/>
        </authorList>
    </citation>
    <scope>NUCLEOTIDE SEQUENCE [LARGE SCALE GENOMIC DNA]</scope>
    <source>
        <strain evidence="2">NBRC 15640</strain>
    </source>
</reference>
<keyword evidence="2" id="KW-1185">Reference proteome</keyword>
<organism evidence="1 2">
    <name type="scientific">Vibrio penaeicida</name>
    <dbReference type="NCBI Taxonomy" id="104609"/>
    <lineage>
        <taxon>Bacteria</taxon>
        <taxon>Pseudomonadati</taxon>
        <taxon>Pseudomonadota</taxon>
        <taxon>Gammaproteobacteria</taxon>
        <taxon>Vibrionales</taxon>
        <taxon>Vibrionaceae</taxon>
        <taxon>Vibrio</taxon>
    </lineage>
</organism>